<evidence type="ECO:0000256" key="10">
    <source>
        <dbReference type="ARBA" id="ARBA00023157"/>
    </source>
</evidence>
<gene>
    <name evidence="19" type="primary">CNTNAP5</name>
</gene>
<dbReference type="InterPro" id="IPR008979">
    <property type="entry name" value="Galactose-bd-like_sf"/>
</dbReference>
<dbReference type="SMART" id="SM00231">
    <property type="entry name" value="FA58C"/>
    <property type="match status" value="1"/>
</dbReference>
<dbReference type="AlphaFoldDB" id="A0A9L0TC92"/>
<keyword evidence="8 13" id="KW-1133">Transmembrane helix</keyword>
<keyword evidence="10 12" id="KW-1015">Disulfide bond</keyword>
<evidence type="ECO:0000313" key="19">
    <source>
        <dbReference type="Ensembl" id="ENSECAP00000083921.1"/>
    </source>
</evidence>
<dbReference type="PANTHER" id="PTHR15036">
    <property type="entry name" value="PIKACHURIN-LIKE PROTEIN"/>
    <property type="match status" value="1"/>
</dbReference>
<dbReference type="PROSITE" id="PS51406">
    <property type="entry name" value="FIBRINOGEN_C_2"/>
    <property type="match status" value="1"/>
</dbReference>
<dbReference type="PROSITE" id="PS50025">
    <property type="entry name" value="LAM_G_DOMAIN"/>
    <property type="match status" value="4"/>
</dbReference>
<feature type="disulfide bond" evidence="12">
    <location>
        <begin position="862"/>
        <end position="889"/>
    </location>
</feature>
<evidence type="ECO:0000313" key="20">
    <source>
        <dbReference type="Proteomes" id="UP000002281"/>
    </source>
</evidence>
<evidence type="ECO:0000256" key="3">
    <source>
        <dbReference type="ARBA" id="ARBA00010241"/>
    </source>
</evidence>
<dbReference type="InterPro" id="IPR000421">
    <property type="entry name" value="FA58C"/>
</dbReference>
<evidence type="ECO:0000259" key="18">
    <source>
        <dbReference type="PROSITE" id="PS51406"/>
    </source>
</evidence>
<keyword evidence="9 13" id="KW-0472">Membrane</keyword>
<comment type="similarity">
    <text evidence="3">Belongs to the neurexin family.</text>
</comment>
<dbReference type="Gene3D" id="2.60.120.1000">
    <property type="match status" value="1"/>
</dbReference>
<evidence type="ECO:0000256" key="9">
    <source>
        <dbReference type="ARBA" id="ARBA00023136"/>
    </source>
</evidence>
<feature type="chain" id="PRO_5040134957" evidence="14">
    <location>
        <begin position="25"/>
        <end position="1239"/>
    </location>
</feature>
<dbReference type="SUPFAM" id="SSF49899">
    <property type="entry name" value="Concanavalin A-like lectins/glucanases"/>
    <property type="match status" value="4"/>
</dbReference>
<feature type="domain" description="EGF-like" evidence="17">
    <location>
        <begin position="890"/>
        <end position="928"/>
    </location>
</feature>
<dbReference type="CDD" id="cd00054">
    <property type="entry name" value="EGF_CA"/>
    <property type="match status" value="2"/>
</dbReference>
<dbReference type="GeneTree" id="ENSGT00940000160532"/>
<feature type="transmembrane region" description="Helical" evidence="13">
    <location>
        <begin position="1171"/>
        <end position="1196"/>
    </location>
</feature>
<evidence type="ECO:0000259" key="17">
    <source>
        <dbReference type="PROSITE" id="PS50026"/>
    </source>
</evidence>
<dbReference type="InterPro" id="IPR050372">
    <property type="entry name" value="Neurexin-related_CASP"/>
</dbReference>
<name>A0A9L0TC92_HORSE</name>
<dbReference type="PROSITE" id="PS50022">
    <property type="entry name" value="FA58C_3"/>
    <property type="match status" value="1"/>
</dbReference>
<feature type="domain" description="Laminin G" evidence="16">
    <location>
        <begin position="300"/>
        <end position="477"/>
    </location>
</feature>
<feature type="domain" description="Laminin G" evidence="16">
    <location>
        <begin position="724"/>
        <end position="889"/>
    </location>
</feature>
<dbReference type="CDD" id="cd00110">
    <property type="entry name" value="LamG"/>
    <property type="match status" value="4"/>
</dbReference>
<dbReference type="SUPFAM" id="SSF49785">
    <property type="entry name" value="Galactose-binding domain-like"/>
    <property type="match status" value="1"/>
</dbReference>
<dbReference type="GO" id="GO:0016020">
    <property type="term" value="C:membrane"/>
    <property type="evidence" value="ECO:0007669"/>
    <property type="project" value="UniProtKB-SubCell"/>
</dbReference>
<evidence type="ECO:0000256" key="7">
    <source>
        <dbReference type="ARBA" id="ARBA00022737"/>
    </source>
</evidence>
<dbReference type="Gene3D" id="2.10.25.10">
    <property type="entry name" value="Laminin"/>
    <property type="match status" value="2"/>
</dbReference>
<evidence type="ECO:0000256" key="1">
    <source>
        <dbReference type="ARBA" id="ARBA00003165"/>
    </source>
</evidence>
<dbReference type="CDD" id="cd00057">
    <property type="entry name" value="FA58C"/>
    <property type="match status" value="1"/>
</dbReference>
<feature type="signal peptide" evidence="14">
    <location>
        <begin position="1"/>
        <end position="24"/>
    </location>
</feature>
<dbReference type="Pfam" id="PF02210">
    <property type="entry name" value="Laminin_G_2"/>
    <property type="match status" value="4"/>
</dbReference>
<reference evidence="19" key="2">
    <citation type="submission" date="2025-08" db="UniProtKB">
        <authorList>
            <consortium name="Ensembl"/>
        </authorList>
    </citation>
    <scope>IDENTIFICATION</scope>
    <source>
        <strain evidence="19">Thoroughbred</strain>
    </source>
</reference>
<dbReference type="FunFam" id="2.60.120.1000:FF:000005">
    <property type="entry name" value="Contactin associated protein-like 2"/>
    <property type="match status" value="1"/>
</dbReference>
<dbReference type="InterPro" id="IPR001791">
    <property type="entry name" value="Laminin_G"/>
</dbReference>
<evidence type="ECO:0000256" key="14">
    <source>
        <dbReference type="SAM" id="SignalP"/>
    </source>
</evidence>
<dbReference type="FunFam" id="2.60.120.260:FF:000016">
    <property type="entry name" value="Contactin-associated protein-like 4 isoform 1"/>
    <property type="match status" value="1"/>
</dbReference>
<feature type="domain" description="Fibrinogen C-terminal" evidence="18">
    <location>
        <begin position="515"/>
        <end position="567"/>
    </location>
</feature>
<dbReference type="SUPFAM" id="SSF56496">
    <property type="entry name" value="Fibrinogen C-terminal domain-like"/>
    <property type="match status" value="1"/>
</dbReference>
<feature type="domain" description="Laminin G" evidence="16">
    <location>
        <begin position="933"/>
        <end position="1132"/>
    </location>
</feature>
<dbReference type="InterPro" id="IPR013320">
    <property type="entry name" value="ConA-like_dom_sf"/>
</dbReference>
<dbReference type="Ensembl" id="ENSECAT00000092812.1">
    <property type="protein sequence ID" value="ENSECAP00000083921.1"/>
    <property type="gene ID" value="ENSECAG00000017885.5"/>
</dbReference>
<accession>A0A9L0TC92</accession>
<dbReference type="PROSITE" id="PS50026">
    <property type="entry name" value="EGF_3"/>
    <property type="match status" value="2"/>
</dbReference>
<protein>
    <submittedName>
        <fullName evidence="19">Contactin associated protein family member 5</fullName>
    </submittedName>
</protein>
<sequence length="1239" mass="138017">MDSVPRLTSVFTLLFSGLWHLGLTATNYNCDDPLASLLSPMAFSSSSDLTGTHSPAQLNRRVGTGGWSPADSNAQQWLQMDLGNRVEITAVATQGRYGSSDWVTSYSLMFSDTGRNWKQYKQEDSIWTFAGNMNADSVMHHKLLHSVRARFVRFVPLEWNPSGKIGMRVEVYGCSYNDSKLRLSSSPPSATLGSLLDDQHWHSVLIERVGKQVNFTVDKHTQHFRTKGEADALDIDYELSFGGIPVPGKPGTFLKKNFHGCIENLYYNGVNIIDLAKRRKHQIYTVGNVTFSCSEPQIVPITFVNSSSSYLLLPGTPQIDGVSVSFQFRTWNKDGLLLSTELSEGSGTLLLSLEGGTLRLVIQKVTERAAEILTGGNLHDGLWHSVSITARRNRITLTLDNKAAFPTQDTSRVQIYSGNSYYFGGCPDNLTDSQCLNPIKAFQGCMRLIFIDNQPKDLISVQQGSLGNFSDLHIDLCSIKDRCLPNYCEHGGSCSQSWTTFYCNCSDTGYTGATCHNSIYEQSCEVYRHQGNTAGFFYIDSDGSGPLAPLQVYCNITEDKIWTSVQHNNTELTHVRGTDPENPYTMTLDYGSSMEQLEAVIDGSEHCEQEVAYHCRKSRLLNTPDGTPFTWWIGRSNERHPYWGGVPPGVQQCDCGLDESCLDIQHFCNCDADKDEWTNDTGFLSFKDHLPVTQIVITDTNRSNSEAAWRIGPLRCYGDRHFWNAVSFYTEASYLHFPTFHAEFSADISFFFKTTALSGVFLENLGIKDFIRLEISSPSEITFAIDVGNGPVELVVQSPSLLNDNQWHYVRAERNLKETSLQVDSLPRMTKETSEEGHFRLQLNSQLFVGGTSSRQKGFLGCIRSLHLNGQKLDLEERAKVTSGVRPGCPGHCSSYGSICHNGGQCVEKHSGYFCDCTNSPYEGPFCKKEVSAVFESGTSVTYMFQEPYPVTKNISLSSSAIYADAAPSKENIAFSFVTAQAPSLLLYINSSSQDFLAVLLCKNGSLQVRYQLSKGEIHVFTIDVENFANRRMHRLKINREGRELTIQMDQQLRLSYNFSPEVEFRAIRSLTLGKVTENLGLDTEVAKANAMGFIGCLSSVQYNHIAPLKAALRHATIAPVTIQGTLTESSCGSIVNSDVNAVTTVHSSSDPFGKTDEKEPLTNAVRSDSAIIGGVIAVVIFIIFSIIGIMTRFLYQHKQSHRTNQMKEKEYPENLDSSFRNDIDLQNTVSECKREYFI</sequence>
<dbReference type="InterPro" id="IPR000742">
    <property type="entry name" value="EGF"/>
</dbReference>
<evidence type="ECO:0000259" key="16">
    <source>
        <dbReference type="PROSITE" id="PS50025"/>
    </source>
</evidence>
<keyword evidence="5 13" id="KW-0812">Transmembrane</keyword>
<evidence type="ECO:0000256" key="8">
    <source>
        <dbReference type="ARBA" id="ARBA00022989"/>
    </source>
</evidence>
<proteinExistence type="inferred from homology"/>
<evidence type="ECO:0000256" key="6">
    <source>
        <dbReference type="ARBA" id="ARBA00022729"/>
    </source>
</evidence>
<dbReference type="Proteomes" id="UP000002281">
    <property type="component" value="Chromosome 18"/>
</dbReference>
<dbReference type="Gene3D" id="2.60.120.200">
    <property type="match status" value="4"/>
</dbReference>
<evidence type="ECO:0000256" key="11">
    <source>
        <dbReference type="PROSITE-ProRule" id="PRU00076"/>
    </source>
</evidence>
<dbReference type="SMART" id="SM00181">
    <property type="entry name" value="EGF"/>
    <property type="match status" value="2"/>
</dbReference>
<evidence type="ECO:0000256" key="2">
    <source>
        <dbReference type="ARBA" id="ARBA00004479"/>
    </source>
</evidence>
<dbReference type="PANTHER" id="PTHR15036:SF46">
    <property type="entry name" value="CONTACTIN-ASSOCIATED PROTEIN-LIKE 5"/>
    <property type="match status" value="1"/>
</dbReference>
<feature type="domain" description="Laminin G" evidence="16">
    <location>
        <begin position="81"/>
        <end position="293"/>
    </location>
</feature>
<keyword evidence="20" id="KW-1185">Reference proteome</keyword>
<dbReference type="SMART" id="SM00282">
    <property type="entry name" value="LamG"/>
    <property type="match status" value="4"/>
</dbReference>
<organism evidence="19 20">
    <name type="scientific">Equus caballus</name>
    <name type="common">Horse</name>
    <dbReference type="NCBI Taxonomy" id="9796"/>
    <lineage>
        <taxon>Eukaryota</taxon>
        <taxon>Metazoa</taxon>
        <taxon>Chordata</taxon>
        <taxon>Craniata</taxon>
        <taxon>Vertebrata</taxon>
        <taxon>Euteleostomi</taxon>
        <taxon>Mammalia</taxon>
        <taxon>Eutheria</taxon>
        <taxon>Laurasiatheria</taxon>
        <taxon>Perissodactyla</taxon>
        <taxon>Equidae</taxon>
        <taxon>Equus</taxon>
    </lineage>
</organism>
<comment type="subcellular location">
    <subcellularLocation>
        <location evidence="2">Membrane</location>
        <topology evidence="2">Single-pass type I membrane protein</topology>
    </subcellularLocation>
</comment>
<evidence type="ECO:0000256" key="5">
    <source>
        <dbReference type="ARBA" id="ARBA00022692"/>
    </source>
</evidence>
<feature type="domain" description="EGF-like" evidence="17">
    <location>
        <begin position="479"/>
        <end position="516"/>
    </location>
</feature>
<dbReference type="Pfam" id="PF00008">
    <property type="entry name" value="EGF"/>
    <property type="match status" value="1"/>
</dbReference>
<evidence type="ECO:0000256" key="13">
    <source>
        <dbReference type="SAM" id="Phobius"/>
    </source>
</evidence>
<dbReference type="Pfam" id="PF00754">
    <property type="entry name" value="F5_F8_type_C"/>
    <property type="match status" value="1"/>
</dbReference>
<evidence type="ECO:0000259" key="15">
    <source>
        <dbReference type="PROSITE" id="PS50022"/>
    </source>
</evidence>
<reference evidence="19 20" key="1">
    <citation type="journal article" date="2009" name="Science">
        <title>Genome sequence, comparative analysis, and population genetics of the domestic horse.</title>
        <authorList>
            <consortium name="Broad Institute Genome Sequencing Platform"/>
            <consortium name="Broad Institute Whole Genome Assembly Team"/>
            <person name="Wade C.M."/>
            <person name="Giulotto E."/>
            <person name="Sigurdsson S."/>
            <person name="Zoli M."/>
            <person name="Gnerre S."/>
            <person name="Imsland F."/>
            <person name="Lear T.L."/>
            <person name="Adelson D.L."/>
            <person name="Bailey E."/>
            <person name="Bellone R.R."/>
            <person name="Bloecker H."/>
            <person name="Distl O."/>
            <person name="Edgar R.C."/>
            <person name="Garber M."/>
            <person name="Leeb T."/>
            <person name="Mauceli E."/>
            <person name="MacLeod J.N."/>
            <person name="Penedo M.C.T."/>
            <person name="Raison J.M."/>
            <person name="Sharpe T."/>
            <person name="Vogel J."/>
            <person name="Andersson L."/>
            <person name="Antczak D.F."/>
            <person name="Biagi T."/>
            <person name="Binns M.M."/>
            <person name="Chowdhary B.P."/>
            <person name="Coleman S.J."/>
            <person name="Della Valle G."/>
            <person name="Fryc S."/>
            <person name="Guerin G."/>
            <person name="Hasegawa T."/>
            <person name="Hill E.W."/>
            <person name="Jurka J."/>
            <person name="Kiialainen A."/>
            <person name="Lindgren G."/>
            <person name="Liu J."/>
            <person name="Magnani E."/>
            <person name="Mickelson J.R."/>
            <person name="Murray J."/>
            <person name="Nergadze S.G."/>
            <person name="Onofrio R."/>
            <person name="Pedroni S."/>
            <person name="Piras M.F."/>
            <person name="Raudsepp T."/>
            <person name="Rocchi M."/>
            <person name="Roeed K.H."/>
            <person name="Ryder O.A."/>
            <person name="Searle S."/>
            <person name="Skow L."/>
            <person name="Swinburne J.E."/>
            <person name="Syvaenen A.C."/>
            <person name="Tozaki T."/>
            <person name="Valberg S.J."/>
            <person name="Vaudin M."/>
            <person name="White J.R."/>
            <person name="Zody M.C."/>
            <person name="Lander E.S."/>
            <person name="Lindblad-Toh K."/>
        </authorList>
    </citation>
    <scope>NUCLEOTIDE SEQUENCE [LARGE SCALE GENOMIC DNA]</scope>
    <source>
        <strain evidence="19 20">Thoroughbred</strain>
    </source>
</reference>
<feature type="domain" description="F5/8 type C" evidence="15">
    <location>
        <begin position="30"/>
        <end position="174"/>
    </location>
</feature>
<keyword evidence="7" id="KW-0677">Repeat</keyword>
<dbReference type="FunFam" id="2.60.120.200:FF:000026">
    <property type="entry name" value="contactin-associated protein-like 4 isoform X1"/>
    <property type="match status" value="1"/>
</dbReference>
<dbReference type="InterPro" id="IPR036056">
    <property type="entry name" value="Fibrinogen-like_C"/>
</dbReference>
<comment type="caution">
    <text evidence="11">Lacks conserved residue(s) required for the propagation of feature annotation.</text>
</comment>
<dbReference type="InterPro" id="IPR002181">
    <property type="entry name" value="Fibrinogen_a/b/g_C_dom"/>
</dbReference>
<evidence type="ECO:0000256" key="4">
    <source>
        <dbReference type="ARBA" id="ARBA00022536"/>
    </source>
</evidence>
<reference evidence="19" key="3">
    <citation type="submission" date="2025-09" db="UniProtKB">
        <authorList>
            <consortium name="Ensembl"/>
        </authorList>
    </citation>
    <scope>IDENTIFICATION</scope>
    <source>
        <strain evidence="19">Thoroughbred</strain>
    </source>
</reference>
<dbReference type="Gene3D" id="2.60.120.260">
    <property type="entry name" value="Galactose-binding domain-like"/>
    <property type="match status" value="1"/>
</dbReference>
<evidence type="ECO:0000256" key="12">
    <source>
        <dbReference type="PROSITE-ProRule" id="PRU00122"/>
    </source>
</evidence>
<keyword evidence="6 14" id="KW-0732">Signal</keyword>
<keyword evidence="4 11" id="KW-0245">EGF-like domain</keyword>
<comment type="function">
    <text evidence="1">May play a role in the correct development and proper functioning of the peripheral and central nervous system and be involved in cell adhesion and intercellular communication.</text>
</comment>
<dbReference type="PROSITE" id="PS01286">
    <property type="entry name" value="FA58C_2"/>
    <property type="match status" value="1"/>
</dbReference>